<dbReference type="Proteomes" id="UP000683310">
    <property type="component" value="Chromosome"/>
</dbReference>
<dbReference type="Gene3D" id="3.90.190.10">
    <property type="entry name" value="Protein tyrosine phosphatase superfamily"/>
    <property type="match status" value="1"/>
</dbReference>
<dbReference type="SUPFAM" id="SSF52799">
    <property type="entry name" value="(Phosphotyrosine protein) phosphatases II"/>
    <property type="match status" value="1"/>
</dbReference>
<name>A0ABX8CZR3_9NOCA</name>
<evidence type="ECO:0000313" key="3">
    <source>
        <dbReference type="Proteomes" id="UP000683310"/>
    </source>
</evidence>
<dbReference type="Pfam" id="PF13350">
    <property type="entry name" value="Y_phosphatase3"/>
    <property type="match status" value="1"/>
</dbReference>
<keyword evidence="3" id="KW-1185">Reference proteome</keyword>
<dbReference type="InterPro" id="IPR026893">
    <property type="entry name" value="Tyr/Ser_Pase_IphP-type"/>
</dbReference>
<accession>A0ABX8CZR3</accession>
<dbReference type="InterPro" id="IPR029021">
    <property type="entry name" value="Prot-tyrosine_phosphatase-like"/>
</dbReference>
<dbReference type="EMBL" id="CP074371">
    <property type="protein sequence ID" value="QVI25384.1"/>
    <property type="molecule type" value="Genomic_DNA"/>
</dbReference>
<organism evidence="2 3">
    <name type="scientific">Nocardia tengchongensis</name>
    <dbReference type="NCBI Taxonomy" id="2055889"/>
    <lineage>
        <taxon>Bacteria</taxon>
        <taxon>Bacillati</taxon>
        <taxon>Actinomycetota</taxon>
        <taxon>Actinomycetes</taxon>
        <taxon>Mycobacteriales</taxon>
        <taxon>Nocardiaceae</taxon>
        <taxon>Nocardia</taxon>
    </lineage>
</organism>
<evidence type="ECO:0000256" key="1">
    <source>
        <dbReference type="SAM" id="MobiDB-lite"/>
    </source>
</evidence>
<evidence type="ECO:0000313" key="2">
    <source>
        <dbReference type="EMBL" id="QVI25384.1"/>
    </source>
</evidence>
<sequence length="292" mass="29953">MIALGAALGTAPATAQPADIASGSGSGSGSFGSSGSSSGSAAPNDPVSTLPAPATTAIRLDGASNFRDIGGYKTSDGHTVRTGMAFRSNGVNGISDGDLAKLVTAGVTLDVDLRNGSERSGAPDRVPASAQYKVADVVSFDSGISFHEFPVVTLGRAVVDGFVNGSSDIKQSVSYPFMVNFHGSDVAFGTLLRSIAGNTSGATMYHCTSGKDRTGWATAVLLTLLGVPRDVVNADYLASNTELGDPKAVELSWLEAAFSEMDRLYGSFDKYVREGLGLDQATIDALRAKLLA</sequence>
<proteinExistence type="predicted"/>
<reference evidence="2 3" key="1">
    <citation type="submission" date="2021-04" db="EMBL/GenBank/DDBJ databases">
        <title>Nocardia tengchongensis.</title>
        <authorList>
            <person name="Zhuang k."/>
            <person name="Ran Y."/>
            <person name="Li W."/>
        </authorList>
    </citation>
    <scope>NUCLEOTIDE SEQUENCE [LARGE SCALE GENOMIC DNA]</scope>
    <source>
        <strain evidence="2 3">CFH S0057</strain>
    </source>
</reference>
<protein>
    <submittedName>
        <fullName evidence="2">Tyrosine-protein phosphatase</fullName>
    </submittedName>
</protein>
<gene>
    <name evidence="2" type="ORF">KHQ06_36865</name>
</gene>
<feature type="region of interest" description="Disordered" evidence="1">
    <location>
        <begin position="14"/>
        <end position="52"/>
    </location>
</feature>